<dbReference type="EMBL" id="VOHY01000018">
    <property type="protein sequence ID" value="TWV69318.1"/>
    <property type="molecule type" value="Genomic_DNA"/>
</dbReference>
<evidence type="ECO:0000313" key="2">
    <source>
        <dbReference type="Proteomes" id="UP000318041"/>
    </source>
</evidence>
<accession>A0A5C6KZV1</accession>
<sequence length="62" mass="7065">MNKVTSHLIINLLTAPTRKKKKSKITYCKQKRKRKTCPKQIKAVILCPDYSAPGLSKCFLSD</sequence>
<protein>
    <submittedName>
        <fullName evidence="1">Uncharacterized protein</fullName>
    </submittedName>
</protein>
<gene>
    <name evidence="1" type="ORF">FSA08_18780</name>
</gene>
<dbReference type="Proteomes" id="UP000318041">
    <property type="component" value="Unassembled WGS sequence"/>
</dbReference>
<organism evidence="1 2">
    <name type="scientific">Bacteroides fragilis</name>
    <dbReference type="NCBI Taxonomy" id="817"/>
    <lineage>
        <taxon>Bacteria</taxon>
        <taxon>Pseudomonadati</taxon>
        <taxon>Bacteroidota</taxon>
        <taxon>Bacteroidia</taxon>
        <taxon>Bacteroidales</taxon>
        <taxon>Bacteroidaceae</taxon>
        <taxon>Bacteroides</taxon>
    </lineage>
</organism>
<reference evidence="1 2" key="1">
    <citation type="submission" date="2019-08" db="EMBL/GenBank/DDBJ databases">
        <title>Genome sequencing of Bacteroides fragilis Sample_iSURF_9.</title>
        <authorList>
            <person name="Chandler J.E."/>
            <person name="Ruoff K.L."/>
            <person name="Price C.E."/>
            <person name="Valls R.A."/>
            <person name="O'Toole G.A."/>
        </authorList>
    </citation>
    <scope>NUCLEOTIDE SEQUENCE [LARGE SCALE GENOMIC DNA]</scope>
    <source>
        <strain evidence="1 2">CFPLTA004_1B</strain>
    </source>
</reference>
<evidence type="ECO:0000313" key="1">
    <source>
        <dbReference type="EMBL" id="TWV69318.1"/>
    </source>
</evidence>
<comment type="caution">
    <text evidence="1">The sequence shown here is derived from an EMBL/GenBank/DDBJ whole genome shotgun (WGS) entry which is preliminary data.</text>
</comment>
<dbReference type="AlphaFoldDB" id="A0A5C6KZV1"/>
<proteinExistence type="predicted"/>
<name>A0A5C6KZV1_BACFG</name>